<keyword evidence="2" id="KW-0520">NAD</keyword>
<sequence length="473" mass="50628">MEILEQQVRLLVTEIVQSLKIDGSNQTPDTSDSIGVFADITQAIAAARRAQQELMLLSLEARKAMIQSMRQAILEQQERLSKEAVAETGLGRWQDKIVKHELVARQTPGVEDLEAVAYTGDHGLTLVERAPYGVIAAIIPCTNPSSTVVNNSIGMIAAGNAVVFNPHPAAKRTSCLAVSILNAAIVKAGGPPNLLTAVAEPTIESAQILMKHPQVDLLVVTGGPAVVRVAMNSGKKVIAAGPGNPPCVVDETADIEKAGQDIVNGSSFDNNIVCICEKEVLVVASVADRLKQVMQKHGAYELNRAQIDALTKLVIAEPGGPGKEGLANKKYVGKCAHLIAKEIGLNLPESTRLLLCEVGREHPLVWTEQLMPVLPLVRMNTVDDAIDLAVACEHGFRHTAMMHSLNVAKLSKMAKLMNCSIFVKNGPCYAGLGQGGAGFTSFTIASPTGDGLTRARTFTRERRCTLVDYFRIV</sequence>
<dbReference type="CDD" id="cd07121">
    <property type="entry name" value="ALDH_EutE"/>
    <property type="match status" value="1"/>
</dbReference>
<organism evidence="4">
    <name type="scientific">Candidatus Moduliflexus flocculans</name>
    <dbReference type="NCBI Taxonomy" id="1499966"/>
    <lineage>
        <taxon>Bacteria</taxon>
        <taxon>Candidatus Moduliflexota</taxon>
        <taxon>Candidatus Moduliflexia</taxon>
        <taxon>Candidatus Moduliflexales</taxon>
        <taxon>Candidatus Moduliflexaceae</taxon>
    </lineage>
</organism>
<dbReference type="STRING" id="1499966.U14_01669"/>
<evidence type="ECO:0000256" key="1">
    <source>
        <dbReference type="ARBA" id="ARBA00023002"/>
    </source>
</evidence>
<evidence type="ECO:0000256" key="2">
    <source>
        <dbReference type="ARBA" id="ARBA00023027"/>
    </source>
</evidence>
<dbReference type="InterPro" id="IPR016161">
    <property type="entry name" value="Ald_DH/histidinol_DH"/>
</dbReference>
<dbReference type="Gene3D" id="3.40.605.10">
    <property type="entry name" value="Aldehyde Dehydrogenase, Chain A, domain 1"/>
    <property type="match status" value="1"/>
</dbReference>
<dbReference type="InterPro" id="IPR016163">
    <property type="entry name" value="Ald_DH_C"/>
</dbReference>
<evidence type="ECO:0000259" key="3">
    <source>
        <dbReference type="Pfam" id="PF00171"/>
    </source>
</evidence>
<dbReference type="SUPFAM" id="SSF53720">
    <property type="entry name" value="ALDH-like"/>
    <property type="match status" value="1"/>
</dbReference>
<name>A0A0S6VYK4_9BACT</name>
<dbReference type="AlphaFoldDB" id="A0A0S6VYK4"/>
<proteinExistence type="predicted"/>
<gene>
    <name evidence="4" type="ORF">U14_01669</name>
</gene>
<accession>A0A0S6VYK4</accession>
<dbReference type="GO" id="GO:0008774">
    <property type="term" value="F:acetaldehyde dehydrogenase (acetylating) activity"/>
    <property type="evidence" value="ECO:0007669"/>
    <property type="project" value="InterPro"/>
</dbReference>
<evidence type="ECO:0000313" key="5">
    <source>
        <dbReference type="Proteomes" id="UP000030700"/>
    </source>
</evidence>
<dbReference type="Gene3D" id="3.40.309.10">
    <property type="entry name" value="Aldehyde Dehydrogenase, Chain A, domain 2"/>
    <property type="match status" value="1"/>
</dbReference>
<keyword evidence="5" id="KW-1185">Reference proteome</keyword>
<dbReference type="InterPro" id="IPR015590">
    <property type="entry name" value="Aldehyde_DH_dom"/>
</dbReference>
<evidence type="ECO:0000313" key="4">
    <source>
        <dbReference type="EMBL" id="GAK50438.1"/>
    </source>
</evidence>
<dbReference type="InterPro" id="IPR016162">
    <property type="entry name" value="Ald_DH_N"/>
</dbReference>
<feature type="domain" description="Aldehyde dehydrogenase" evidence="3">
    <location>
        <begin position="38"/>
        <end position="296"/>
    </location>
</feature>
<dbReference type="PANTHER" id="PTHR11699">
    <property type="entry name" value="ALDEHYDE DEHYDROGENASE-RELATED"/>
    <property type="match status" value="1"/>
</dbReference>
<protein>
    <submittedName>
        <fullName evidence="4">Aldehyde dehydrogenase</fullName>
    </submittedName>
</protein>
<keyword evidence="1" id="KW-0560">Oxidoreductase</keyword>
<reference evidence="4" key="1">
    <citation type="journal article" date="2015" name="PeerJ">
        <title>First genomic representation of candidate bacterial phylum KSB3 points to enhanced environmental sensing as a trigger of wastewater bulking.</title>
        <authorList>
            <person name="Sekiguchi Y."/>
            <person name="Ohashi A."/>
            <person name="Parks D.H."/>
            <person name="Yamauchi T."/>
            <person name="Tyson G.W."/>
            <person name="Hugenholtz P."/>
        </authorList>
    </citation>
    <scope>NUCLEOTIDE SEQUENCE [LARGE SCALE GENOMIC DNA]</scope>
</reference>
<dbReference type="Proteomes" id="UP000030700">
    <property type="component" value="Unassembled WGS sequence"/>
</dbReference>
<dbReference type="PIRSF" id="PIRSF036410">
    <property type="entry name" value="EutE_PduP"/>
    <property type="match status" value="1"/>
</dbReference>
<dbReference type="HOGENOM" id="CLU_028794_1_0_0"/>
<dbReference type="Pfam" id="PF00171">
    <property type="entry name" value="Aldedh"/>
    <property type="match status" value="1"/>
</dbReference>
<dbReference type="EMBL" id="DF820456">
    <property type="protein sequence ID" value="GAK50438.1"/>
    <property type="molecule type" value="Genomic_DNA"/>
</dbReference>
<dbReference type="NCBIfam" id="NF011927">
    <property type="entry name" value="PRK15398.1"/>
    <property type="match status" value="1"/>
</dbReference>
<dbReference type="InterPro" id="IPR012408">
    <property type="entry name" value="Acetald_propionald_DH-rel"/>
</dbReference>